<feature type="coiled-coil region" evidence="1">
    <location>
        <begin position="166"/>
        <end position="238"/>
    </location>
</feature>
<proteinExistence type="predicted"/>
<dbReference type="SUPFAM" id="SSF56219">
    <property type="entry name" value="DNase I-like"/>
    <property type="match status" value="1"/>
</dbReference>
<organism evidence="2 3">
    <name type="scientific">Nicotiana tabacum</name>
    <name type="common">Common tobacco</name>
    <dbReference type="NCBI Taxonomy" id="4097"/>
    <lineage>
        <taxon>Eukaryota</taxon>
        <taxon>Viridiplantae</taxon>
        <taxon>Streptophyta</taxon>
        <taxon>Embryophyta</taxon>
        <taxon>Tracheophyta</taxon>
        <taxon>Spermatophyta</taxon>
        <taxon>Magnoliopsida</taxon>
        <taxon>eudicotyledons</taxon>
        <taxon>Gunneridae</taxon>
        <taxon>Pentapetalae</taxon>
        <taxon>asterids</taxon>
        <taxon>lamiids</taxon>
        <taxon>Solanales</taxon>
        <taxon>Solanaceae</taxon>
        <taxon>Nicotianoideae</taxon>
        <taxon>Nicotianeae</taxon>
        <taxon>Nicotiana</taxon>
    </lineage>
</organism>
<dbReference type="PANTHER" id="PTHR33710:SF81">
    <property type="entry name" value="ENDONUCLEASE_EXONUCLEASE_PHOSPHATASE DOMAIN-CONTAINING PROTEIN"/>
    <property type="match status" value="1"/>
</dbReference>
<evidence type="ECO:0000256" key="1">
    <source>
        <dbReference type="SAM" id="Coils"/>
    </source>
</evidence>
<protein>
    <submittedName>
        <fullName evidence="3">Uncharacterized protein LOC107807064</fullName>
    </submittedName>
</protein>
<dbReference type="GeneID" id="107807064"/>
<sequence length="300" mass="35845">MVYGFNDAALRRKLWEDIKEIHEHMDELWAVMGDFNCVLHKEERIGSPITMTEIREFKQCVKECTLQDMKSSGAFFTWNNKQGGNDRVYSRINRVLVNNEWILALPYSEVYYRNEGTLDHCPAIIRWAVDQKKQHMFRYFNMWSMAPDYKETVKQGWKTNKTGTKIYELVEKLNNLKGKLRQLNKEKFSHIEKKADQAQEILMQCQQRMQQIPLNQELQEEEARLTRKTKRLNEARHQYLKQKRKVQWLEKGDLNTKLFHNMMKARRNMNKIFSITDAQGVNRTEVDAIAKSFIDFYTTC</sequence>
<dbReference type="KEGG" id="nta:107807064"/>
<evidence type="ECO:0000313" key="2">
    <source>
        <dbReference type="Proteomes" id="UP000790787"/>
    </source>
</evidence>
<dbReference type="PANTHER" id="PTHR33710">
    <property type="entry name" value="BNAC02G09200D PROTEIN"/>
    <property type="match status" value="1"/>
</dbReference>
<dbReference type="Proteomes" id="UP000790787">
    <property type="component" value="Chromosome 17"/>
</dbReference>
<keyword evidence="2" id="KW-1185">Reference proteome</keyword>
<keyword evidence="1" id="KW-0175">Coiled coil</keyword>
<evidence type="ECO:0000313" key="3">
    <source>
        <dbReference type="RefSeq" id="XP_016486838.1"/>
    </source>
</evidence>
<dbReference type="Gene3D" id="3.60.10.10">
    <property type="entry name" value="Endonuclease/exonuclease/phosphatase"/>
    <property type="match status" value="1"/>
</dbReference>
<dbReference type="AlphaFoldDB" id="A0A1S4BDC8"/>
<gene>
    <name evidence="3" type="primary">LOC107807064</name>
</gene>
<dbReference type="OrthoDB" id="1259237at2759"/>
<dbReference type="RefSeq" id="XP_016486838.1">
    <property type="nucleotide sequence ID" value="XM_016631352.1"/>
</dbReference>
<accession>A0A1S4BDC8</accession>
<dbReference type="PaxDb" id="4097-A0A1S4BDC8"/>
<dbReference type="OMA" id="AIIRWAV"/>
<reference evidence="3" key="2">
    <citation type="submission" date="2025-08" db="UniProtKB">
        <authorList>
            <consortium name="RefSeq"/>
        </authorList>
    </citation>
    <scope>IDENTIFICATION</scope>
    <source>
        <tissue evidence="3">Leaf</tissue>
    </source>
</reference>
<name>A0A1S4BDC8_TOBAC</name>
<reference evidence="2" key="1">
    <citation type="journal article" date="2014" name="Nat. Commun.">
        <title>The tobacco genome sequence and its comparison with those of tomato and potato.</title>
        <authorList>
            <person name="Sierro N."/>
            <person name="Battey J.N."/>
            <person name="Ouadi S."/>
            <person name="Bakaher N."/>
            <person name="Bovet L."/>
            <person name="Willig A."/>
            <person name="Goepfert S."/>
            <person name="Peitsch M.C."/>
            <person name="Ivanov N.V."/>
        </authorList>
    </citation>
    <scope>NUCLEOTIDE SEQUENCE [LARGE SCALE GENOMIC DNA]</scope>
</reference>
<dbReference type="InterPro" id="IPR036691">
    <property type="entry name" value="Endo/exonu/phosph_ase_sf"/>
</dbReference>